<evidence type="ECO:0000256" key="13">
    <source>
        <dbReference type="PIRSR" id="PIRSR006246-5"/>
    </source>
</evidence>
<keyword evidence="8 9" id="KW-0670">Pyruvate</keyword>
<feature type="active site" description="Schiff-base intermediate with substrate; via pyruvic acid" evidence="9 10">
    <location>
        <position position="26"/>
    </location>
</feature>
<dbReference type="InterPro" id="IPR003190">
    <property type="entry name" value="Asp_decarbox"/>
</dbReference>
<reference evidence="14" key="1">
    <citation type="submission" date="2014-03" db="EMBL/GenBank/DDBJ databases">
        <authorList>
            <person name="Genoscope - CEA"/>
        </authorList>
    </citation>
    <scope>NUCLEOTIDE SEQUENCE [LARGE SCALE GENOMIC DNA]</scope>
    <source>
        <strain evidence="14">CF27</strain>
    </source>
</reference>
<comment type="subcellular location">
    <subcellularLocation>
        <location evidence="9">Cytoplasm</location>
    </subcellularLocation>
</comment>
<evidence type="ECO:0000313" key="16">
    <source>
        <dbReference type="Proteomes" id="UP000193925"/>
    </source>
</evidence>
<evidence type="ECO:0000256" key="11">
    <source>
        <dbReference type="PIRSR" id="PIRSR006246-2"/>
    </source>
</evidence>
<dbReference type="RefSeq" id="WP_035191475.1">
    <property type="nucleotide sequence ID" value="NZ_CCCS020000008.1"/>
</dbReference>
<keyword evidence="2 9" id="KW-0566">Pantothenate biosynthesis</keyword>
<keyword evidence="6 9" id="KW-0456">Lyase</keyword>
<gene>
    <name evidence="9 14" type="primary">panD</name>
    <name evidence="14" type="ORF">AFERRI_160033</name>
    <name evidence="15" type="ORF">AFERRI_30352</name>
</gene>
<organism evidence="14">
    <name type="scientific">Acidithiobacillus ferrivorans</name>
    <dbReference type="NCBI Taxonomy" id="160808"/>
    <lineage>
        <taxon>Bacteria</taxon>
        <taxon>Pseudomonadati</taxon>
        <taxon>Pseudomonadota</taxon>
        <taxon>Acidithiobacillia</taxon>
        <taxon>Acidithiobacillales</taxon>
        <taxon>Acidithiobacillaceae</taxon>
        <taxon>Acidithiobacillus</taxon>
    </lineage>
</organism>
<keyword evidence="1 9" id="KW-0963">Cytoplasm</keyword>
<evidence type="ECO:0000256" key="6">
    <source>
        <dbReference type="ARBA" id="ARBA00023239"/>
    </source>
</evidence>
<dbReference type="SUPFAM" id="SSF50692">
    <property type="entry name" value="ADC-like"/>
    <property type="match status" value="1"/>
</dbReference>
<comment type="subunit">
    <text evidence="9">Heterooctamer of four alpha and four beta subunits.</text>
</comment>
<reference evidence="15 16" key="3">
    <citation type="submission" date="2017-03" db="EMBL/GenBank/DDBJ databases">
        <authorList>
            <person name="Regsiter A."/>
            <person name="William W."/>
        </authorList>
    </citation>
    <scope>NUCLEOTIDE SEQUENCE [LARGE SCALE GENOMIC DNA]</scope>
    <source>
        <strain evidence="15">PRJEB5721</strain>
    </source>
</reference>
<feature type="active site" description="Proton donor" evidence="9 10">
    <location>
        <position position="59"/>
    </location>
</feature>
<feature type="binding site" evidence="9 11">
    <location>
        <begin position="74"/>
        <end position="76"/>
    </location>
    <ligand>
        <name>substrate</name>
    </ligand>
</feature>
<dbReference type="EMBL" id="LT841305">
    <property type="protein sequence ID" value="SMH66620.1"/>
    <property type="molecule type" value="Genomic_DNA"/>
</dbReference>
<reference evidence="14" key="2">
    <citation type="submission" date="2014-07" db="EMBL/GenBank/DDBJ databases">
        <title>Initial genome analysis of the psychrotolerant acidophile Acidithiobacillus ferrivorans CF27: insights into iron and sulfur oxidation pathways and into biofilm formation.</title>
        <authorList>
            <person name="Talla E."/>
            <person name="Hedrich S."/>
            <person name="Mangenot S."/>
            <person name="Ji B."/>
            <person name="Johnson D.B."/>
            <person name="Barbe V."/>
            <person name="Bonnefoy V."/>
        </authorList>
    </citation>
    <scope>NUCLEOTIDE SEQUENCE [LARGE SCALE GENOMIC DNA]</scope>
    <source>
        <strain evidence="14">CF27</strain>
    </source>
</reference>
<evidence type="ECO:0000256" key="12">
    <source>
        <dbReference type="PIRSR" id="PIRSR006246-3"/>
    </source>
</evidence>
<evidence type="ECO:0000256" key="2">
    <source>
        <dbReference type="ARBA" id="ARBA00022655"/>
    </source>
</evidence>
<comment type="function">
    <text evidence="9">Catalyzes the pyruvoyl-dependent decarboxylation of aspartate to produce beta-alanine.</text>
</comment>
<evidence type="ECO:0000256" key="3">
    <source>
        <dbReference type="ARBA" id="ARBA00022793"/>
    </source>
</evidence>
<dbReference type="EC" id="4.1.1.11" evidence="9"/>
<dbReference type="EMBL" id="CCCS020000008">
    <property type="protein sequence ID" value="CDQ09088.1"/>
    <property type="molecule type" value="Genomic_DNA"/>
</dbReference>
<dbReference type="PANTHER" id="PTHR21012">
    <property type="entry name" value="ASPARTATE 1-DECARBOXYLASE"/>
    <property type="match status" value="1"/>
</dbReference>
<dbReference type="NCBIfam" id="TIGR00223">
    <property type="entry name" value="panD"/>
    <property type="match status" value="1"/>
</dbReference>
<dbReference type="Proteomes" id="UP000193925">
    <property type="component" value="Chromosome AFERRI"/>
</dbReference>
<keyword evidence="16" id="KW-1185">Reference proteome</keyword>
<keyword evidence="7 9" id="KW-0704">Schiff base</keyword>
<keyword evidence="3 9" id="KW-0210">Decarboxylase</keyword>
<dbReference type="Gene3D" id="2.40.40.20">
    <property type="match status" value="1"/>
</dbReference>
<comment type="similarity">
    <text evidence="9">Belongs to the PanD family.</text>
</comment>
<evidence type="ECO:0000256" key="10">
    <source>
        <dbReference type="PIRSR" id="PIRSR006246-1"/>
    </source>
</evidence>
<dbReference type="Pfam" id="PF02261">
    <property type="entry name" value="Asp_decarbox"/>
    <property type="match status" value="1"/>
</dbReference>
<comment type="cofactor">
    <cofactor evidence="9 10">
        <name>pyruvate</name>
        <dbReference type="ChEBI" id="CHEBI:15361"/>
    </cofactor>
    <text evidence="9 10">Binds 1 pyruvoyl group covalently per subunit.</text>
</comment>
<comment type="PTM">
    <text evidence="9 12">Is synthesized initially as an inactive proenzyme, which is activated by self-cleavage at a specific serine bond to produce a beta-subunit with a hydroxyl group at its C-terminus and an alpha-subunit with a pyruvoyl group at its N-terminus.</text>
</comment>
<feature type="chain" id="PRO_5011838128" description="Aspartate 1-decarboxylase alpha chain" evidence="9 13">
    <location>
        <begin position="26"/>
        <end position="127"/>
    </location>
</feature>
<keyword evidence="4 9" id="KW-0068">Autocatalytic cleavage</keyword>
<evidence type="ECO:0000256" key="5">
    <source>
        <dbReference type="ARBA" id="ARBA00023145"/>
    </source>
</evidence>
<evidence type="ECO:0000256" key="7">
    <source>
        <dbReference type="ARBA" id="ARBA00023270"/>
    </source>
</evidence>
<evidence type="ECO:0000313" key="14">
    <source>
        <dbReference type="EMBL" id="CDQ09088.1"/>
    </source>
</evidence>
<sequence>MILLTILKGKLHRVRATAVELEYEGSCAIDSDLLAAAGIHPYEQVHIYDVNNGDRFSTYAISAPTGSGIISVNGAAARRVALGDILIIAAYAQVAEEKVAGFQPQLVYVDEHNRITRRSQQIDPASA</sequence>
<feature type="binding site" evidence="9 11">
    <location>
        <position position="58"/>
    </location>
    <ligand>
        <name>substrate</name>
    </ligand>
</feature>
<feature type="modified residue" description="Pyruvic acid (Ser)" evidence="9 12">
    <location>
        <position position="26"/>
    </location>
</feature>
<comment type="catalytic activity">
    <reaction evidence="9">
        <text>L-aspartate + H(+) = beta-alanine + CO2</text>
        <dbReference type="Rhea" id="RHEA:19497"/>
        <dbReference type="ChEBI" id="CHEBI:15378"/>
        <dbReference type="ChEBI" id="CHEBI:16526"/>
        <dbReference type="ChEBI" id="CHEBI:29991"/>
        <dbReference type="ChEBI" id="CHEBI:57966"/>
        <dbReference type="EC" id="4.1.1.11"/>
    </reaction>
</comment>
<dbReference type="PIRSF" id="PIRSF006246">
    <property type="entry name" value="Asp_decarbox"/>
    <property type="match status" value="1"/>
</dbReference>
<protein>
    <recommendedName>
        <fullName evidence="9">Aspartate 1-decarboxylase</fullName>
        <ecNumber evidence="9">4.1.1.11</ecNumber>
    </recommendedName>
    <alternativeName>
        <fullName evidence="9">Aspartate alpha-decarboxylase</fullName>
    </alternativeName>
    <component>
        <recommendedName>
            <fullName evidence="9">Aspartate 1-decarboxylase beta chain</fullName>
        </recommendedName>
    </component>
    <component>
        <recommendedName>
            <fullName evidence="9">Aspartate 1-decarboxylase alpha chain</fullName>
        </recommendedName>
    </component>
</protein>
<evidence type="ECO:0000256" key="8">
    <source>
        <dbReference type="ARBA" id="ARBA00023317"/>
    </source>
</evidence>
<name>A0A060UQM0_9PROT</name>
<dbReference type="GO" id="GO:0006523">
    <property type="term" value="P:alanine biosynthetic process"/>
    <property type="evidence" value="ECO:0007669"/>
    <property type="project" value="InterPro"/>
</dbReference>
<dbReference type="CDD" id="cd06919">
    <property type="entry name" value="Asp_decarbox"/>
    <property type="match status" value="1"/>
</dbReference>
<dbReference type="AlphaFoldDB" id="A0A060UQM0"/>
<dbReference type="UniPathway" id="UPA00028">
    <property type="reaction ID" value="UER00002"/>
</dbReference>
<dbReference type="GO" id="GO:0005829">
    <property type="term" value="C:cytosol"/>
    <property type="evidence" value="ECO:0007669"/>
    <property type="project" value="TreeGrafter"/>
</dbReference>
<dbReference type="HAMAP" id="MF_00446">
    <property type="entry name" value="PanD"/>
    <property type="match status" value="1"/>
</dbReference>
<dbReference type="PANTHER" id="PTHR21012:SF0">
    <property type="entry name" value="ASPARTATE 1-DECARBOXYLASE"/>
    <property type="match status" value="1"/>
</dbReference>
<dbReference type="GO" id="GO:0015940">
    <property type="term" value="P:pantothenate biosynthetic process"/>
    <property type="evidence" value="ECO:0007669"/>
    <property type="project" value="UniProtKB-UniRule"/>
</dbReference>
<evidence type="ECO:0000256" key="9">
    <source>
        <dbReference type="HAMAP-Rule" id="MF_00446"/>
    </source>
</evidence>
<evidence type="ECO:0000256" key="4">
    <source>
        <dbReference type="ARBA" id="ARBA00022813"/>
    </source>
</evidence>
<feature type="chain" id="PRO_5011838129" description="Aspartate 1-decarboxylase beta chain" evidence="9 13">
    <location>
        <begin position="1"/>
        <end position="25"/>
    </location>
</feature>
<dbReference type="InterPro" id="IPR009010">
    <property type="entry name" value="Asp_de-COase-like_dom_sf"/>
</dbReference>
<keyword evidence="5 9" id="KW-0865">Zymogen</keyword>
<accession>A0A060UQM0</accession>
<evidence type="ECO:0000313" key="15">
    <source>
        <dbReference type="EMBL" id="SMH66620.1"/>
    </source>
</evidence>
<evidence type="ECO:0000256" key="1">
    <source>
        <dbReference type="ARBA" id="ARBA00022490"/>
    </source>
</evidence>
<comment type="pathway">
    <text evidence="9">Cofactor biosynthesis; (R)-pantothenate biosynthesis; beta-alanine from L-aspartate: step 1/1.</text>
</comment>
<proteinExistence type="inferred from homology"/>
<dbReference type="GO" id="GO:0004068">
    <property type="term" value="F:aspartate 1-decarboxylase activity"/>
    <property type="evidence" value="ECO:0007669"/>
    <property type="project" value="UniProtKB-UniRule"/>
</dbReference>